<dbReference type="Gene3D" id="2.60.40.1180">
    <property type="entry name" value="Golgi alpha-mannosidase II"/>
    <property type="match status" value="1"/>
</dbReference>
<name>A0ABY7AVS2_9ALTE</name>
<dbReference type="PRINTS" id="PR00741">
    <property type="entry name" value="GLHYDRLASE29"/>
</dbReference>
<sequence length="505" mass="58047">MKHIKLGTQVFATVASALLVASCSKTHSTPSEPQANKSNKLTAEYQANWASVKQHQTPQWFLDAKFGIYFHWGPYSVPAHKTEWYSIWMYREGHPIREYHEKTYGSLDKFGYKDFIPMFTGEHFDAQEWAALFKQAGAEFAGPVTEHADGFAMWDSDLTRWNAKDMGPKKDIVGEMSKAIKAQDMKFIATFHHQWKYAWYPTWDENTDAGQAEFADLYGPKVPEGTFVMADKPTNPLPDKQFNQDWLARVVEVVDKYQPDLVYFDNKMDIIDEKTRLKFLSYYYNHADKNDQEVVVTYKFHDLEPGSAVLDLERARMSDTKSFPWLTDDSIDWDSWSHTSEPNYKSSNRLIDFLVDVVSKNGRVLLNITPTAQGKILPPVRKRLTEMGQWLNQNGEAIYGTSPWTIYGEGPAEVVEGHLSERQNKDNTEKDIRFTTKGDALYAIVLDWPTEPVKIRSLRTLDKAIKSVSLLGSDEKIQWRQTDEGLIIEPPTQQIGKHAFAFKLK</sequence>
<dbReference type="InterPro" id="IPR013780">
    <property type="entry name" value="Glyco_hydro_b"/>
</dbReference>
<organism evidence="9 10">
    <name type="scientific">Catenovulum adriaticum</name>
    <dbReference type="NCBI Taxonomy" id="2984846"/>
    <lineage>
        <taxon>Bacteria</taxon>
        <taxon>Pseudomonadati</taxon>
        <taxon>Pseudomonadota</taxon>
        <taxon>Gammaproteobacteria</taxon>
        <taxon>Alteromonadales</taxon>
        <taxon>Alteromonadaceae</taxon>
        <taxon>Catenovulum</taxon>
    </lineage>
</organism>
<gene>
    <name evidence="9" type="ORF">OLW01_16430</name>
</gene>
<keyword evidence="4" id="KW-0732">Signal</keyword>
<feature type="domain" description="Alpha-L-fucosidase C-terminal" evidence="8">
    <location>
        <begin position="425"/>
        <end position="504"/>
    </location>
</feature>
<accession>A0ABY7AVS2</accession>
<keyword evidence="9" id="KW-0614">Plasmid</keyword>
<evidence type="ECO:0000256" key="2">
    <source>
        <dbReference type="ARBA" id="ARBA00007951"/>
    </source>
</evidence>
<evidence type="ECO:0000313" key="9">
    <source>
        <dbReference type="EMBL" id="WAJ72326.1"/>
    </source>
</evidence>
<dbReference type="EC" id="3.2.1.51" evidence="3"/>
<evidence type="ECO:0000259" key="7">
    <source>
        <dbReference type="Pfam" id="PF01120"/>
    </source>
</evidence>
<comment type="function">
    <text evidence="1">Alpha-L-fucosidase is responsible for hydrolyzing the alpha-1,6-linked fucose joined to the reducing-end N-acetylglucosamine of the carbohydrate moieties of glycoproteins.</text>
</comment>
<dbReference type="Pfam" id="PF16757">
    <property type="entry name" value="Fucosidase_C"/>
    <property type="match status" value="1"/>
</dbReference>
<dbReference type="PANTHER" id="PTHR10030:SF37">
    <property type="entry name" value="ALPHA-L-FUCOSIDASE-RELATED"/>
    <property type="match status" value="1"/>
</dbReference>
<keyword evidence="6" id="KW-0326">Glycosidase</keyword>
<feature type="domain" description="Glycoside hydrolase family 29 N-terminal" evidence="7">
    <location>
        <begin position="36"/>
        <end position="396"/>
    </location>
</feature>
<dbReference type="InterPro" id="IPR031919">
    <property type="entry name" value="Fucosidase_C"/>
</dbReference>
<dbReference type="InterPro" id="IPR057739">
    <property type="entry name" value="Glyco_hydro_29_N"/>
</dbReference>
<comment type="similarity">
    <text evidence="2">Belongs to the glycosyl hydrolase 29 family.</text>
</comment>
<dbReference type="InterPro" id="IPR000933">
    <property type="entry name" value="Glyco_hydro_29"/>
</dbReference>
<keyword evidence="10" id="KW-1185">Reference proteome</keyword>
<evidence type="ECO:0000256" key="4">
    <source>
        <dbReference type="ARBA" id="ARBA00022729"/>
    </source>
</evidence>
<protein>
    <recommendedName>
        <fullName evidence="3">alpha-L-fucosidase</fullName>
        <ecNumber evidence="3">3.2.1.51</ecNumber>
    </recommendedName>
</protein>
<dbReference type="Gene3D" id="3.20.20.80">
    <property type="entry name" value="Glycosidases"/>
    <property type="match status" value="1"/>
</dbReference>
<dbReference type="SMART" id="SM00812">
    <property type="entry name" value="Alpha_L_fucos"/>
    <property type="match status" value="1"/>
</dbReference>
<dbReference type="PROSITE" id="PS51257">
    <property type="entry name" value="PROKAR_LIPOPROTEIN"/>
    <property type="match status" value="1"/>
</dbReference>
<evidence type="ECO:0000256" key="6">
    <source>
        <dbReference type="ARBA" id="ARBA00023295"/>
    </source>
</evidence>
<keyword evidence="5" id="KW-0378">Hydrolase</keyword>
<evidence type="ECO:0000256" key="3">
    <source>
        <dbReference type="ARBA" id="ARBA00012662"/>
    </source>
</evidence>
<reference evidence="9" key="1">
    <citation type="submission" date="2022-10" db="EMBL/GenBank/DDBJ databases">
        <title>Catenovulum adriacola sp. nov. isolated in the Harbour of Susak.</title>
        <authorList>
            <person name="Schoch T."/>
            <person name="Reich S.J."/>
            <person name="Stoeferle S."/>
            <person name="Flaiz M."/>
            <person name="Kazda M."/>
            <person name="Riedel C.U."/>
            <person name="Duerre P."/>
        </authorList>
    </citation>
    <scope>NUCLEOTIDE SEQUENCE</scope>
    <source>
        <strain evidence="9">TS8</strain>
        <plasmid evidence="9">pCadTS8_2</plasmid>
    </source>
</reference>
<dbReference type="InterPro" id="IPR017853">
    <property type="entry name" value="GH"/>
</dbReference>
<evidence type="ECO:0000256" key="5">
    <source>
        <dbReference type="ARBA" id="ARBA00022801"/>
    </source>
</evidence>
<dbReference type="InterPro" id="IPR016286">
    <property type="entry name" value="FUC_metazoa-typ"/>
</dbReference>
<geneLocation type="plasmid" evidence="9 10">
    <name>pCadTS8_2</name>
</geneLocation>
<evidence type="ECO:0000259" key="8">
    <source>
        <dbReference type="Pfam" id="PF16757"/>
    </source>
</evidence>
<dbReference type="PANTHER" id="PTHR10030">
    <property type="entry name" value="ALPHA-L-FUCOSIDASE"/>
    <property type="match status" value="1"/>
</dbReference>
<dbReference type="RefSeq" id="WP_268077061.1">
    <property type="nucleotide sequence ID" value="NZ_CP109967.1"/>
</dbReference>
<dbReference type="Proteomes" id="UP001163726">
    <property type="component" value="Plasmid pCadTS8_2"/>
</dbReference>
<dbReference type="PIRSF" id="PIRSF001092">
    <property type="entry name" value="Alpha-L-fucosidase"/>
    <property type="match status" value="1"/>
</dbReference>
<dbReference type="Pfam" id="PF01120">
    <property type="entry name" value="Alpha_L_fucos"/>
    <property type="match status" value="1"/>
</dbReference>
<evidence type="ECO:0000256" key="1">
    <source>
        <dbReference type="ARBA" id="ARBA00004071"/>
    </source>
</evidence>
<evidence type="ECO:0000313" key="10">
    <source>
        <dbReference type="Proteomes" id="UP001163726"/>
    </source>
</evidence>
<dbReference type="SUPFAM" id="SSF51445">
    <property type="entry name" value="(Trans)glycosidases"/>
    <property type="match status" value="1"/>
</dbReference>
<proteinExistence type="inferred from homology"/>
<dbReference type="EMBL" id="CP109967">
    <property type="protein sequence ID" value="WAJ72326.1"/>
    <property type="molecule type" value="Genomic_DNA"/>
</dbReference>